<proteinExistence type="predicted"/>
<accession>A3U7T0</accession>
<organism evidence="1 2">
    <name type="scientific">Croceibacter atlanticus (strain ATCC BAA-628 / JCM 21780 / CIP 108009 / IAM 15332 / KCTC 12090 / HTCC2559)</name>
    <dbReference type="NCBI Taxonomy" id="216432"/>
    <lineage>
        <taxon>Bacteria</taxon>
        <taxon>Pseudomonadati</taxon>
        <taxon>Bacteroidota</taxon>
        <taxon>Flavobacteriia</taxon>
        <taxon>Flavobacteriales</taxon>
        <taxon>Flavobacteriaceae</taxon>
        <taxon>Croceibacter</taxon>
    </lineage>
</organism>
<reference evidence="1 2" key="1">
    <citation type="journal article" date="2010" name="J. Bacteriol.">
        <title>The complete genome sequence of Croceibacter atlanticus HTCC2559T.</title>
        <authorList>
            <person name="Oh H.M."/>
            <person name="Kang I."/>
            <person name="Ferriera S."/>
            <person name="Giovannoni S.J."/>
            <person name="Cho J.C."/>
        </authorList>
    </citation>
    <scope>NUCLEOTIDE SEQUENCE [LARGE SCALE GENOMIC DNA]</scope>
    <source>
        <strain evidence="2">ATCC BAA-628 / HTCC2559 / KCTC 12090</strain>
    </source>
</reference>
<dbReference type="OrthoDB" id="5526466at2"/>
<dbReference type="GeneID" id="89452991"/>
<gene>
    <name evidence="1" type="ordered locus">CA2559_06040</name>
</gene>
<name>A3U7T0_CROAH</name>
<dbReference type="STRING" id="216432.CA2559_06040"/>
<dbReference type="EMBL" id="CP002046">
    <property type="protein sequence ID" value="EAP88297.1"/>
    <property type="molecule type" value="Genomic_DNA"/>
</dbReference>
<dbReference type="InterPro" id="IPR003795">
    <property type="entry name" value="DUF192"/>
</dbReference>
<dbReference type="PANTHER" id="PTHR37953">
    <property type="entry name" value="UPF0127 PROTEIN MJ1496"/>
    <property type="match status" value="1"/>
</dbReference>
<evidence type="ECO:0000313" key="1">
    <source>
        <dbReference type="EMBL" id="EAP88297.1"/>
    </source>
</evidence>
<sequence>MKFAYICLLSLVLIACKDEPKPSISVEEPQFKKEAEAYLVKATGDTLTSLDLEIADDEYQRQTGLMYRNSMQDNQGMLFVFPDEQLRSFYMKNTRIPLDLLFLDENYKIVDFQEDVKPMSEASLPSKVPAKFVLELNAKQSEALQLEIGDYLLLKD</sequence>
<dbReference type="KEGG" id="cat:CA2559_06040"/>
<dbReference type="Gene3D" id="2.60.120.1140">
    <property type="entry name" value="Protein of unknown function DUF192"/>
    <property type="match status" value="1"/>
</dbReference>
<dbReference type="AlphaFoldDB" id="A3U7T0"/>
<dbReference type="Pfam" id="PF02643">
    <property type="entry name" value="DUF192"/>
    <property type="match status" value="1"/>
</dbReference>
<evidence type="ECO:0008006" key="3">
    <source>
        <dbReference type="Google" id="ProtNLM"/>
    </source>
</evidence>
<dbReference type="InterPro" id="IPR038695">
    <property type="entry name" value="Saro_0823-like_sf"/>
</dbReference>
<keyword evidence="2" id="KW-1185">Reference proteome</keyword>
<dbReference type="RefSeq" id="WP_013186968.1">
    <property type="nucleotide sequence ID" value="NC_014230.1"/>
</dbReference>
<dbReference type="HOGENOM" id="CLU_097039_1_2_10"/>
<dbReference type="PROSITE" id="PS51257">
    <property type="entry name" value="PROKAR_LIPOPROTEIN"/>
    <property type="match status" value="1"/>
</dbReference>
<protein>
    <recommendedName>
        <fullName evidence="3">DUF192 domain-containing protein</fullName>
    </recommendedName>
</protein>
<evidence type="ECO:0000313" key="2">
    <source>
        <dbReference type="Proteomes" id="UP000002297"/>
    </source>
</evidence>
<dbReference type="Proteomes" id="UP000002297">
    <property type="component" value="Chromosome"/>
</dbReference>
<dbReference type="eggNOG" id="COG1430">
    <property type="taxonomic scope" value="Bacteria"/>
</dbReference>
<dbReference type="PANTHER" id="PTHR37953:SF1">
    <property type="entry name" value="UPF0127 PROTEIN MJ1496"/>
    <property type="match status" value="1"/>
</dbReference>